<dbReference type="InterPro" id="IPR039218">
    <property type="entry name" value="REM_fam"/>
</dbReference>
<dbReference type="GO" id="GO:0005634">
    <property type="term" value="C:nucleus"/>
    <property type="evidence" value="ECO:0007669"/>
    <property type="project" value="UniProtKB-SubCell"/>
</dbReference>
<comment type="subcellular location">
    <subcellularLocation>
        <location evidence="1">Nucleus</location>
    </subcellularLocation>
</comment>
<dbReference type="PROSITE" id="PS50863">
    <property type="entry name" value="B3"/>
    <property type="match status" value="1"/>
</dbReference>
<keyword evidence="5" id="KW-0539">Nucleus</keyword>
<dbReference type="Proteomes" id="UP001161247">
    <property type="component" value="Chromosome 9"/>
</dbReference>
<dbReference type="SUPFAM" id="SSF101936">
    <property type="entry name" value="DNA-binding pseudobarrel domain"/>
    <property type="match status" value="1"/>
</dbReference>
<dbReference type="Gene3D" id="2.40.330.10">
    <property type="entry name" value="DNA-binding pseudobarrel domain"/>
    <property type="match status" value="1"/>
</dbReference>
<dbReference type="InterPro" id="IPR015300">
    <property type="entry name" value="DNA-bd_pseudobarrel_sf"/>
</dbReference>
<evidence type="ECO:0000256" key="6">
    <source>
        <dbReference type="SAM" id="Coils"/>
    </source>
</evidence>
<keyword evidence="2" id="KW-0805">Transcription regulation</keyword>
<evidence type="ECO:0000313" key="9">
    <source>
        <dbReference type="Proteomes" id="UP001161247"/>
    </source>
</evidence>
<evidence type="ECO:0000256" key="5">
    <source>
        <dbReference type="ARBA" id="ARBA00023242"/>
    </source>
</evidence>
<accession>A0AAV1ECB0</accession>
<evidence type="ECO:0000256" key="2">
    <source>
        <dbReference type="ARBA" id="ARBA00023015"/>
    </source>
</evidence>
<evidence type="ECO:0000259" key="7">
    <source>
        <dbReference type="PROSITE" id="PS50863"/>
    </source>
</evidence>
<proteinExistence type="predicted"/>
<keyword evidence="9" id="KW-1185">Reference proteome</keyword>
<sequence length="278" mass="31801">MSQWLNCPIKTRRSWPVRLKFRATHFCITAGWKDFREANELKEGDDYKFELIEKGNRRTKPIAHFTNDIALFFKIVPKSATRSSRKVNVENIAMLDLTSKDTMNEFPEDGTKSIKDHVIPMTESPVAYSEKSFNDLLSRSEDSRSSRIRNFASCIKSNCGKIMSFDSALRQANEILSWCPTEIYGTNANKVGSIVATLLNNPPDNDIEKALASFQQHFVQNCIAYMAYKPKVDDYLDLIEQIGTVDKKVEGLGGELKQLNEDFRNVTRRKAELELELE</sequence>
<keyword evidence="6" id="KW-0175">Coiled coil</keyword>
<evidence type="ECO:0000256" key="3">
    <source>
        <dbReference type="ARBA" id="ARBA00023125"/>
    </source>
</evidence>
<reference evidence="8" key="1">
    <citation type="submission" date="2023-03" db="EMBL/GenBank/DDBJ databases">
        <authorList>
            <person name="Julca I."/>
        </authorList>
    </citation>
    <scope>NUCLEOTIDE SEQUENCE</scope>
</reference>
<dbReference type="GO" id="GO:0003677">
    <property type="term" value="F:DNA binding"/>
    <property type="evidence" value="ECO:0007669"/>
    <property type="project" value="UniProtKB-KW"/>
</dbReference>
<name>A0AAV1ECB0_OLDCO</name>
<evidence type="ECO:0000256" key="1">
    <source>
        <dbReference type="ARBA" id="ARBA00004123"/>
    </source>
</evidence>
<dbReference type="Pfam" id="PF02362">
    <property type="entry name" value="B3"/>
    <property type="match status" value="1"/>
</dbReference>
<dbReference type="CDD" id="cd10017">
    <property type="entry name" value="B3_DNA"/>
    <property type="match status" value="1"/>
</dbReference>
<dbReference type="EMBL" id="OX459126">
    <property type="protein sequence ID" value="CAI9117227.1"/>
    <property type="molecule type" value="Genomic_DNA"/>
</dbReference>
<gene>
    <name evidence="8" type="ORF">OLC1_LOCUS23322</name>
</gene>
<dbReference type="InterPro" id="IPR003340">
    <property type="entry name" value="B3_DNA-bd"/>
</dbReference>
<dbReference type="PANTHER" id="PTHR31674">
    <property type="entry name" value="B3 DOMAIN-CONTAINING PROTEIN REM-LIKE 3-RELATED"/>
    <property type="match status" value="1"/>
</dbReference>
<feature type="domain" description="TF-B3" evidence="7">
    <location>
        <begin position="1"/>
        <end position="68"/>
    </location>
</feature>
<keyword evidence="3" id="KW-0238">DNA-binding</keyword>
<evidence type="ECO:0000313" key="8">
    <source>
        <dbReference type="EMBL" id="CAI9117227.1"/>
    </source>
</evidence>
<protein>
    <submittedName>
        <fullName evidence="8">OLC1v1018576C1</fullName>
    </submittedName>
</protein>
<keyword evidence="4" id="KW-0804">Transcription</keyword>
<organism evidence="8 9">
    <name type="scientific">Oldenlandia corymbosa var. corymbosa</name>
    <dbReference type="NCBI Taxonomy" id="529605"/>
    <lineage>
        <taxon>Eukaryota</taxon>
        <taxon>Viridiplantae</taxon>
        <taxon>Streptophyta</taxon>
        <taxon>Embryophyta</taxon>
        <taxon>Tracheophyta</taxon>
        <taxon>Spermatophyta</taxon>
        <taxon>Magnoliopsida</taxon>
        <taxon>eudicotyledons</taxon>
        <taxon>Gunneridae</taxon>
        <taxon>Pentapetalae</taxon>
        <taxon>asterids</taxon>
        <taxon>lamiids</taxon>
        <taxon>Gentianales</taxon>
        <taxon>Rubiaceae</taxon>
        <taxon>Rubioideae</taxon>
        <taxon>Spermacoceae</taxon>
        <taxon>Hedyotis-Oldenlandia complex</taxon>
        <taxon>Oldenlandia</taxon>
    </lineage>
</organism>
<evidence type="ECO:0000256" key="4">
    <source>
        <dbReference type="ARBA" id="ARBA00023163"/>
    </source>
</evidence>
<dbReference type="AlphaFoldDB" id="A0AAV1ECB0"/>
<feature type="coiled-coil region" evidence="6">
    <location>
        <begin position="249"/>
        <end position="276"/>
    </location>
</feature>
<dbReference type="PANTHER" id="PTHR31674:SF83">
    <property type="entry name" value="B3 DOMAIN-CONTAINING PROTEIN REM10-LIKE"/>
    <property type="match status" value="1"/>
</dbReference>